<comment type="function">
    <text evidence="1">Involved in the transposition of the insertion sequence IS5.</text>
</comment>
<evidence type="ECO:0000259" key="7">
    <source>
        <dbReference type="Pfam" id="PF05598"/>
    </source>
</evidence>
<dbReference type="EMBL" id="JACCKX010000001">
    <property type="protein sequence ID" value="NZA02668.1"/>
    <property type="molecule type" value="Genomic_DNA"/>
</dbReference>
<proteinExistence type="inferred from homology"/>
<evidence type="ECO:0000256" key="1">
    <source>
        <dbReference type="ARBA" id="ARBA00003544"/>
    </source>
</evidence>
<reference evidence="8 9" key="1">
    <citation type="submission" date="2020-07" db="EMBL/GenBank/DDBJ databases">
        <authorList>
            <person name="Maaloum M."/>
        </authorList>
    </citation>
    <scope>NUCLEOTIDE SEQUENCE [LARGE SCALE GENOMIC DNA]</scope>
    <source>
        <strain evidence="8 9">GCS-AN-3</strain>
    </source>
</reference>
<evidence type="ECO:0000256" key="3">
    <source>
        <dbReference type="ARBA" id="ARBA00022578"/>
    </source>
</evidence>
<accession>A0A853IYF7</accession>
<dbReference type="Pfam" id="PF05598">
    <property type="entry name" value="DUF772"/>
    <property type="match status" value="1"/>
</dbReference>
<keyword evidence="5" id="KW-0233">DNA recombination</keyword>
<organism evidence="8 9">
    <name type="scientific">Ottowia beijingensis</name>
    <dbReference type="NCBI Taxonomy" id="1207057"/>
    <lineage>
        <taxon>Bacteria</taxon>
        <taxon>Pseudomonadati</taxon>
        <taxon>Pseudomonadota</taxon>
        <taxon>Betaproteobacteria</taxon>
        <taxon>Burkholderiales</taxon>
        <taxon>Comamonadaceae</taxon>
        <taxon>Ottowia</taxon>
    </lineage>
</organism>
<evidence type="ECO:0000256" key="4">
    <source>
        <dbReference type="ARBA" id="ARBA00023125"/>
    </source>
</evidence>
<gene>
    <name evidence="8" type="ORF">H0I39_14565</name>
</gene>
<dbReference type="Pfam" id="PF01609">
    <property type="entry name" value="DDE_Tnp_1"/>
    <property type="match status" value="1"/>
</dbReference>
<comment type="similarity">
    <text evidence="2">Belongs to the transposase 11 family.</text>
</comment>
<keyword evidence="4" id="KW-0238">DNA-binding</keyword>
<dbReference type="GO" id="GO:0006313">
    <property type="term" value="P:DNA transposition"/>
    <property type="evidence" value="ECO:0007669"/>
    <property type="project" value="InterPro"/>
</dbReference>
<dbReference type="PANTHER" id="PTHR35604:SF2">
    <property type="entry name" value="TRANSPOSASE INSH FOR INSERTION SEQUENCE ELEMENT IS5A-RELATED"/>
    <property type="match status" value="1"/>
</dbReference>
<comment type="caution">
    <text evidence="8">The sequence shown here is derived from an EMBL/GenBank/DDBJ whole genome shotgun (WGS) entry which is preliminary data.</text>
</comment>
<evidence type="ECO:0000256" key="5">
    <source>
        <dbReference type="ARBA" id="ARBA00023172"/>
    </source>
</evidence>
<feature type="domain" description="Transposase IS4-like" evidence="6">
    <location>
        <begin position="137"/>
        <end position="318"/>
    </location>
</feature>
<dbReference type="InterPro" id="IPR002559">
    <property type="entry name" value="Transposase_11"/>
</dbReference>
<sequence length="336" mass="37006">MDSFFLMGARPLVEFSPSMKLHELLDWSAIAGQLTGLYQREISGAGGPQPYSPLGMFKLMLLGQWHGLSDTQLEQALRVRLDFMVFTGFEPSAGELPDASTICRFRNRLVKAELDTRLLALINSQLEQRGLKVQGARGAIIDASIIPSAARPRQHVEGEGEQARLVDSADSEARWVKKGKHAFFGYRGHTAVDSEDGYARHVQVHPANEAEINKLPEIVEALSPGIEAVLADKGYASKANRQWLAERGIGDLIQHKGSAGKPVHALLKQFNKQIGSIRFKVEQAFGTMKRRFHLGRARYFGTAKVQAQMCWAALGMNLLKAHRKLKAMELAGAGAP</sequence>
<evidence type="ECO:0000259" key="6">
    <source>
        <dbReference type="Pfam" id="PF01609"/>
    </source>
</evidence>
<dbReference type="GO" id="GO:0004803">
    <property type="term" value="F:transposase activity"/>
    <property type="evidence" value="ECO:0007669"/>
    <property type="project" value="InterPro"/>
</dbReference>
<protein>
    <submittedName>
        <fullName evidence="8">IS5 family transposase</fullName>
    </submittedName>
</protein>
<evidence type="ECO:0000256" key="2">
    <source>
        <dbReference type="ARBA" id="ARBA00010075"/>
    </source>
</evidence>
<dbReference type="NCBIfam" id="NF033581">
    <property type="entry name" value="transpos_IS5_4"/>
    <property type="match status" value="1"/>
</dbReference>
<keyword evidence="3" id="KW-0815">Transposition</keyword>
<name>A0A853IYF7_9BURK</name>
<dbReference type="GO" id="GO:0003677">
    <property type="term" value="F:DNA binding"/>
    <property type="evidence" value="ECO:0007669"/>
    <property type="project" value="UniProtKB-KW"/>
</dbReference>
<dbReference type="InterPro" id="IPR008490">
    <property type="entry name" value="Transposase_InsH_N"/>
</dbReference>
<dbReference type="PANTHER" id="PTHR35604">
    <property type="entry name" value="TRANSPOSASE INSH FOR INSERTION SEQUENCE ELEMENT IS5A-RELATED"/>
    <property type="match status" value="1"/>
</dbReference>
<dbReference type="Proteomes" id="UP000589716">
    <property type="component" value="Unassembled WGS sequence"/>
</dbReference>
<dbReference type="InterPro" id="IPR047959">
    <property type="entry name" value="Transpos_IS5"/>
</dbReference>
<feature type="domain" description="Transposase InsH N-terminal" evidence="7">
    <location>
        <begin position="20"/>
        <end position="108"/>
    </location>
</feature>
<evidence type="ECO:0000313" key="9">
    <source>
        <dbReference type="Proteomes" id="UP000589716"/>
    </source>
</evidence>
<keyword evidence="9" id="KW-1185">Reference proteome</keyword>
<dbReference type="AlphaFoldDB" id="A0A853IYF7"/>
<evidence type="ECO:0000313" key="8">
    <source>
        <dbReference type="EMBL" id="NZA02668.1"/>
    </source>
</evidence>